<protein>
    <recommendedName>
        <fullName evidence="4">Carboxylesterase type B domain-containing protein</fullName>
    </recommendedName>
</protein>
<keyword evidence="2" id="KW-0732">Signal</keyword>
<feature type="domain" description="Carboxylesterase type B" evidence="4">
    <location>
        <begin position="42"/>
        <end position="156"/>
    </location>
</feature>
<dbReference type="InterPro" id="IPR051093">
    <property type="entry name" value="Neuroligin/BSAL"/>
</dbReference>
<proteinExistence type="inferred from homology"/>
<reference evidence="5 6" key="1">
    <citation type="submission" date="2017-12" db="EMBL/GenBank/DDBJ databases">
        <title>Hemimetabolous genomes reveal molecular basis of termite eusociality.</title>
        <authorList>
            <person name="Harrison M.C."/>
            <person name="Jongepier E."/>
            <person name="Robertson H.M."/>
            <person name="Arning N."/>
            <person name="Bitard-Feildel T."/>
            <person name="Chao H."/>
            <person name="Childers C.P."/>
            <person name="Dinh H."/>
            <person name="Doddapaneni H."/>
            <person name="Dugan S."/>
            <person name="Gowin J."/>
            <person name="Greiner C."/>
            <person name="Han Y."/>
            <person name="Hu H."/>
            <person name="Hughes D.S.T."/>
            <person name="Huylmans A.-K."/>
            <person name="Kemena C."/>
            <person name="Kremer L.P.M."/>
            <person name="Lee S.L."/>
            <person name="Lopez-Ezquerra A."/>
            <person name="Mallet L."/>
            <person name="Monroy-Kuhn J.M."/>
            <person name="Moser A."/>
            <person name="Murali S.C."/>
            <person name="Muzny D.M."/>
            <person name="Otani S."/>
            <person name="Piulachs M.-D."/>
            <person name="Poelchau M."/>
            <person name="Qu J."/>
            <person name="Schaub F."/>
            <person name="Wada-Katsumata A."/>
            <person name="Worley K.C."/>
            <person name="Xie Q."/>
            <person name="Ylla G."/>
            <person name="Poulsen M."/>
            <person name="Gibbs R.A."/>
            <person name="Schal C."/>
            <person name="Richards S."/>
            <person name="Belles X."/>
            <person name="Korb J."/>
            <person name="Bornberg-Bauer E."/>
        </authorList>
    </citation>
    <scope>NUCLEOTIDE SEQUENCE [LARGE SCALE GENOMIC DNA]</scope>
    <source>
        <tissue evidence="5">Whole body</tissue>
    </source>
</reference>
<keyword evidence="6" id="KW-1185">Reference proteome</keyword>
<dbReference type="STRING" id="105785.A0A2J7RLC5"/>
<dbReference type="Gene3D" id="3.40.50.1820">
    <property type="entry name" value="alpha/beta hydrolase"/>
    <property type="match status" value="1"/>
</dbReference>
<dbReference type="InParanoid" id="A0A2J7RLC5"/>
<evidence type="ECO:0000256" key="1">
    <source>
        <dbReference type="ARBA" id="ARBA00005964"/>
    </source>
</evidence>
<dbReference type="OrthoDB" id="3200163at2759"/>
<dbReference type="InterPro" id="IPR002018">
    <property type="entry name" value="CarbesteraseB"/>
</dbReference>
<dbReference type="PROSITE" id="PS00941">
    <property type="entry name" value="CARBOXYLESTERASE_B_2"/>
    <property type="match status" value="1"/>
</dbReference>
<dbReference type="InterPro" id="IPR019819">
    <property type="entry name" value="Carboxylesterase_B_CS"/>
</dbReference>
<comment type="similarity">
    <text evidence="1">Belongs to the type-B carboxylesterase/lipase family.</text>
</comment>
<sequence>MRSTQCLYSTRTSAAPRETTLLLLTAVALLARVTLAGPRYSSRIVETKTGAIRGIILELNSRHLEPVEAFKGVPYAAPPVGDLRYRPPAPPLVWSGTRLADTFGAVCPQRYPDISNRSAALLTMPRGRYHHLKRLIPLLANQSEDCLFLNLYVPGSGLFQLPHVTSFLVFLTVLREAQQPLMRSRKPENYGKYSLEGRATFKWFKGTKLRNLSNGGLQPPFNKFADRWRPCEWLIPVRGVLPTVYRIKKLKERPRPNKEL</sequence>
<evidence type="ECO:0000313" key="5">
    <source>
        <dbReference type="EMBL" id="PNF41633.1"/>
    </source>
</evidence>
<gene>
    <name evidence="5" type="ORF">B7P43_G07630</name>
</gene>
<organism evidence="5 6">
    <name type="scientific">Cryptotermes secundus</name>
    <dbReference type="NCBI Taxonomy" id="105785"/>
    <lineage>
        <taxon>Eukaryota</taxon>
        <taxon>Metazoa</taxon>
        <taxon>Ecdysozoa</taxon>
        <taxon>Arthropoda</taxon>
        <taxon>Hexapoda</taxon>
        <taxon>Insecta</taxon>
        <taxon>Pterygota</taxon>
        <taxon>Neoptera</taxon>
        <taxon>Polyneoptera</taxon>
        <taxon>Dictyoptera</taxon>
        <taxon>Blattodea</taxon>
        <taxon>Blattoidea</taxon>
        <taxon>Termitoidae</taxon>
        <taxon>Kalotermitidae</taxon>
        <taxon>Cryptotermitinae</taxon>
        <taxon>Cryptotermes</taxon>
    </lineage>
</organism>
<evidence type="ECO:0000313" key="6">
    <source>
        <dbReference type="Proteomes" id="UP000235965"/>
    </source>
</evidence>
<evidence type="ECO:0000259" key="4">
    <source>
        <dbReference type="Pfam" id="PF00135"/>
    </source>
</evidence>
<dbReference type="EMBL" id="NEVH01002690">
    <property type="protein sequence ID" value="PNF41633.1"/>
    <property type="molecule type" value="Genomic_DNA"/>
</dbReference>
<evidence type="ECO:0000256" key="3">
    <source>
        <dbReference type="ARBA" id="ARBA00023180"/>
    </source>
</evidence>
<dbReference type="PANTHER" id="PTHR43903">
    <property type="entry name" value="NEUROLIGIN"/>
    <property type="match status" value="1"/>
</dbReference>
<comment type="caution">
    <text evidence="5">The sequence shown here is derived from an EMBL/GenBank/DDBJ whole genome shotgun (WGS) entry which is preliminary data.</text>
</comment>
<accession>A0A2J7RLC5</accession>
<dbReference type="SUPFAM" id="SSF53474">
    <property type="entry name" value="alpha/beta-Hydrolases"/>
    <property type="match status" value="1"/>
</dbReference>
<dbReference type="Proteomes" id="UP000235965">
    <property type="component" value="Unassembled WGS sequence"/>
</dbReference>
<keyword evidence="3" id="KW-0325">Glycoprotein</keyword>
<dbReference type="InterPro" id="IPR029058">
    <property type="entry name" value="AB_hydrolase_fold"/>
</dbReference>
<dbReference type="AlphaFoldDB" id="A0A2J7RLC5"/>
<name>A0A2J7RLC5_9NEOP</name>
<dbReference type="Pfam" id="PF00135">
    <property type="entry name" value="COesterase"/>
    <property type="match status" value="1"/>
</dbReference>
<evidence type="ECO:0000256" key="2">
    <source>
        <dbReference type="ARBA" id="ARBA00022729"/>
    </source>
</evidence>